<dbReference type="Proteomes" id="UP000290287">
    <property type="component" value="Unassembled WGS sequence"/>
</dbReference>
<dbReference type="InterPro" id="IPR050383">
    <property type="entry name" value="GlyoxalaseI/FosfomycinResist"/>
</dbReference>
<proteinExistence type="predicted"/>
<evidence type="ECO:0000259" key="1">
    <source>
        <dbReference type="PROSITE" id="PS51819"/>
    </source>
</evidence>
<dbReference type="Gene3D" id="3.10.180.10">
    <property type="entry name" value="2,3-Dihydroxybiphenyl 1,2-Dioxygenase, domain 1"/>
    <property type="match status" value="1"/>
</dbReference>
<name>A0A4Q0YPC1_9GAMM</name>
<dbReference type="SUPFAM" id="SSF54593">
    <property type="entry name" value="Glyoxalase/Bleomycin resistance protein/Dihydroxybiphenyl dioxygenase"/>
    <property type="match status" value="1"/>
</dbReference>
<evidence type="ECO:0000313" key="3">
    <source>
        <dbReference type="Proteomes" id="UP000290287"/>
    </source>
</evidence>
<comment type="caution">
    <text evidence="2">The sequence shown here is derived from an EMBL/GenBank/DDBJ whole genome shotgun (WGS) entry which is preliminary data.</text>
</comment>
<protein>
    <submittedName>
        <fullName evidence="2">VOC family virulence protein</fullName>
    </submittedName>
</protein>
<organism evidence="2 3">
    <name type="scientific">Veronia nyctiphanis</name>
    <dbReference type="NCBI Taxonomy" id="1278244"/>
    <lineage>
        <taxon>Bacteria</taxon>
        <taxon>Pseudomonadati</taxon>
        <taxon>Pseudomonadota</taxon>
        <taxon>Gammaproteobacteria</taxon>
        <taxon>Vibrionales</taxon>
        <taxon>Vibrionaceae</taxon>
        <taxon>Veronia</taxon>
    </lineage>
</organism>
<dbReference type="PROSITE" id="PS51819">
    <property type="entry name" value="VOC"/>
    <property type="match status" value="1"/>
</dbReference>
<dbReference type="PANTHER" id="PTHR21366:SF14">
    <property type="entry name" value="GLYOXALASE DOMAIN-CONTAINING PROTEIN 5"/>
    <property type="match status" value="1"/>
</dbReference>
<dbReference type="EMBL" id="PEIB01000016">
    <property type="protein sequence ID" value="RXJ72776.1"/>
    <property type="molecule type" value="Genomic_DNA"/>
</dbReference>
<dbReference type="Pfam" id="PF00903">
    <property type="entry name" value="Glyoxalase"/>
    <property type="match status" value="1"/>
</dbReference>
<reference evidence="2 3" key="1">
    <citation type="submission" date="2017-10" db="EMBL/GenBank/DDBJ databases">
        <title>Nyctiphanis sp. nov., isolated from the stomach of the euphausiid Nyctiphanes simplex (Hansen, 1911) in the Gulf of California.</title>
        <authorList>
            <person name="Gomez-Gil B."/>
            <person name="Aguilar-Mendez M."/>
            <person name="Lopez-Cortes A."/>
            <person name="Gomez-Gutierrez J."/>
            <person name="Roque A."/>
            <person name="Lang E."/>
            <person name="Gonzalez-Castillo A."/>
        </authorList>
    </citation>
    <scope>NUCLEOTIDE SEQUENCE [LARGE SCALE GENOMIC DNA]</scope>
    <source>
        <strain evidence="2 3">CAIM 600</strain>
    </source>
</reference>
<dbReference type="OrthoDB" id="9812656at2"/>
<evidence type="ECO:0000313" key="2">
    <source>
        <dbReference type="EMBL" id="RXJ72776.1"/>
    </source>
</evidence>
<dbReference type="PANTHER" id="PTHR21366">
    <property type="entry name" value="GLYOXALASE FAMILY PROTEIN"/>
    <property type="match status" value="1"/>
</dbReference>
<gene>
    <name evidence="2" type="ORF">CS022_13735</name>
</gene>
<accession>A0A4Q0YPC1</accession>
<keyword evidence="3" id="KW-1185">Reference proteome</keyword>
<sequence>MLKIARLDHIVLRTNDVSNMVRFYCEVLNCHVERTTDPEIGLTQIRAGSALIDLVDVNSSLGKSGGGAPSRSGNSLDHFCLLLEKIDNNALLEHLSDHHVKHSGFANRYGSEGFGPSLYIEDPDGNTVELKSEHSSR</sequence>
<dbReference type="InterPro" id="IPR037523">
    <property type="entry name" value="VOC_core"/>
</dbReference>
<dbReference type="InterPro" id="IPR029068">
    <property type="entry name" value="Glyas_Bleomycin-R_OHBP_Dase"/>
</dbReference>
<feature type="domain" description="VOC" evidence="1">
    <location>
        <begin position="6"/>
        <end position="133"/>
    </location>
</feature>
<dbReference type="AlphaFoldDB" id="A0A4Q0YPC1"/>
<dbReference type="InterPro" id="IPR004360">
    <property type="entry name" value="Glyas_Fos-R_dOase_dom"/>
</dbReference>